<dbReference type="AlphaFoldDB" id="A0A101HIH9"/>
<dbReference type="GO" id="GO:0002938">
    <property type="term" value="P:tRNA guanine ribose methylation"/>
    <property type="evidence" value="ECO:0007669"/>
    <property type="project" value="TreeGrafter"/>
</dbReference>
<name>A0A101HIH9_9BACT</name>
<gene>
    <name evidence="8" type="ORF">XD93_0301</name>
</gene>
<dbReference type="GO" id="GO:0000049">
    <property type="term" value="F:tRNA binding"/>
    <property type="evidence" value="ECO:0007669"/>
    <property type="project" value="UniProtKB-KW"/>
</dbReference>
<protein>
    <submittedName>
        <fullName evidence="8">Putative SpoU rRNA methylase family protein</fullName>
    </submittedName>
</protein>
<feature type="domain" description="tRNA/rRNA methyltransferase SpoU type" evidence="7">
    <location>
        <begin position="3"/>
        <end position="145"/>
    </location>
</feature>
<evidence type="ECO:0000259" key="7">
    <source>
        <dbReference type="Pfam" id="PF00588"/>
    </source>
</evidence>
<dbReference type="SUPFAM" id="SSF75217">
    <property type="entry name" value="alpha/beta knot"/>
    <property type="match status" value="1"/>
</dbReference>
<keyword evidence="6" id="KW-0694">RNA-binding</keyword>
<sequence length="151" mass="17003">MKIHIVLDNIRSAFNVGSIFRSADGAGSVEKIYLCGITADIDNPKLEKTALGALETVESEHYDSTKEAIEELQQREIPVYSVELTEDAQDFQEIKYPKEIAIVLGHEKRGVDEKILKLSDEKIYIPMRGFKKSLNVANCASIVLYEITREN</sequence>
<accession>A0A101HIH9</accession>
<dbReference type="InterPro" id="IPR001537">
    <property type="entry name" value="SpoU_MeTrfase"/>
</dbReference>
<comment type="caution">
    <text evidence="8">The sequence shown here is derived from an EMBL/GenBank/DDBJ whole genome shotgun (WGS) entry which is preliminary data.</text>
</comment>
<dbReference type="Pfam" id="PF00588">
    <property type="entry name" value="SpoU_methylase"/>
    <property type="match status" value="1"/>
</dbReference>
<evidence type="ECO:0000256" key="6">
    <source>
        <dbReference type="ARBA" id="ARBA00022884"/>
    </source>
</evidence>
<evidence type="ECO:0000256" key="1">
    <source>
        <dbReference type="ARBA" id="ARBA00022555"/>
    </source>
</evidence>
<evidence type="ECO:0000256" key="5">
    <source>
        <dbReference type="ARBA" id="ARBA00022694"/>
    </source>
</evidence>
<evidence type="ECO:0000313" key="8">
    <source>
        <dbReference type="EMBL" id="KUK77481.1"/>
    </source>
</evidence>
<dbReference type="GO" id="GO:0008173">
    <property type="term" value="F:RNA methyltransferase activity"/>
    <property type="evidence" value="ECO:0007669"/>
    <property type="project" value="InterPro"/>
</dbReference>
<dbReference type="InterPro" id="IPR033671">
    <property type="entry name" value="TrmH"/>
</dbReference>
<dbReference type="CDD" id="cd18097">
    <property type="entry name" value="SpoU-like"/>
    <property type="match status" value="1"/>
</dbReference>
<dbReference type="PATRIC" id="fig|1641389.3.peg.376"/>
<keyword evidence="1" id="KW-0820">tRNA-binding</keyword>
<dbReference type="PANTHER" id="PTHR43453">
    <property type="entry name" value="RRNA METHYLASE-LIKE"/>
    <property type="match status" value="1"/>
</dbReference>
<evidence type="ECO:0000256" key="3">
    <source>
        <dbReference type="ARBA" id="ARBA00022679"/>
    </source>
</evidence>
<keyword evidence="4" id="KW-0949">S-adenosyl-L-methionine</keyword>
<dbReference type="PANTHER" id="PTHR43453:SF1">
    <property type="entry name" value="TRNA_RRNA METHYLTRANSFERASE SPOU TYPE DOMAIN-CONTAINING PROTEIN"/>
    <property type="match status" value="1"/>
</dbReference>
<dbReference type="Proteomes" id="UP000053904">
    <property type="component" value="Unassembled WGS sequence"/>
</dbReference>
<dbReference type="EMBL" id="LGGO01000029">
    <property type="protein sequence ID" value="KUK77481.1"/>
    <property type="molecule type" value="Genomic_DNA"/>
</dbReference>
<dbReference type="InterPro" id="IPR029026">
    <property type="entry name" value="tRNA_m1G_MTases_N"/>
</dbReference>
<dbReference type="Gene3D" id="3.40.1280.10">
    <property type="match status" value="1"/>
</dbReference>
<dbReference type="InterPro" id="IPR029028">
    <property type="entry name" value="Alpha/beta_knot_MTases"/>
</dbReference>
<evidence type="ECO:0000313" key="9">
    <source>
        <dbReference type="Proteomes" id="UP000053904"/>
    </source>
</evidence>
<proteinExistence type="predicted"/>
<keyword evidence="2 8" id="KW-0489">Methyltransferase</keyword>
<evidence type="ECO:0000256" key="4">
    <source>
        <dbReference type="ARBA" id="ARBA00022691"/>
    </source>
</evidence>
<keyword evidence="5" id="KW-0819">tRNA processing</keyword>
<keyword evidence="3" id="KW-0808">Transferase</keyword>
<reference evidence="9" key="1">
    <citation type="journal article" date="2015" name="MBio">
        <title>Genome-Resolved Metagenomic Analysis Reveals Roles for Candidate Phyla and Other Microbial Community Members in Biogeochemical Transformations in Oil Reservoirs.</title>
        <authorList>
            <person name="Hu P."/>
            <person name="Tom L."/>
            <person name="Singh A."/>
            <person name="Thomas B.C."/>
            <person name="Baker B.J."/>
            <person name="Piceno Y.M."/>
            <person name="Andersen G.L."/>
            <person name="Banfield J.F."/>
        </authorList>
    </citation>
    <scope>NUCLEOTIDE SEQUENCE [LARGE SCALE GENOMIC DNA]</scope>
</reference>
<evidence type="ECO:0000256" key="2">
    <source>
        <dbReference type="ARBA" id="ARBA00022603"/>
    </source>
</evidence>
<organism evidence="8 9">
    <name type="scientific">candidate division WS6 bacterium 34_10</name>
    <dbReference type="NCBI Taxonomy" id="1641389"/>
    <lineage>
        <taxon>Bacteria</taxon>
        <taxon>Candidatus Dojkabacteria</taxon>
    </lineage>
</organism>